<dbReference type="EMBL" id="UYSL01022948">
    <property type="protein sequence ID" value="VDL81434.1"/>
    <property type="molecule type" value="Genomic_DNA"/>
</dbReference>
<keyword evidence="3" id="KW-1185">Reference proteome</keyword>
<feature type="region of interest" description="Disordered" evidence="1">
    <location>
        <begin position="154"/>
        <end position="211"/>
    </location>
</feature>
<accession>A0A0N4YKZ8</accession>
<organism evidence="4">
    <name type="scientific">Nippostrongylus brasiliensis</name>
    <name type="common">Rat hookworm</name>
    <dbReference type="NCBI Taxonomy" id="27835"/>
    <lineage>
        <taxon>Eukaryota</taxon>
        <taxon>Metazoa</taxon>
        <taxon>Ecdysozoa</taxon>
        <taxon>Nematoda</taxon>
        <taxon>Chromadorea</taxon>
        <taxon>Rhabditida</taxon>
        <taxon>Rhabditina</taxon>
        <taxon>Rhabditomorpha</taxon>
        <taxon>Strongyloidea</taxon>
        <taxon>Heligmosomidae</taxon>
        <taxon>Nippostrongylus</taxon>
    </lineage>
</organism>
<feature type="region of interest" description="Disordered" evidence="1">
    <location>
        <begin position="306"/>
        <end position="337"/>
    </location>
</feature>
<feature type="region of interest" description="Disordered" evidence="1">
    <location>
        <begin position="101"/>
        <end position="128"/>
    </location>
</feature>
<evidence type="ECO:0000313" key="4">
    <source>
        <dbReference type="WBParaSite" id="NBR_0001774801-mRNA-1"/>
    </source>
</evidence>
<evidence type="ECO:0000313" key="3">
    <source>
        <dbReference type="Proteomes" id="UP000271162"/>
    </source>
</evidence>
<sequence length="337" mass="37645">MVIKPYRNGCQLCGVYDKVLIDLGLPSVEIPQKEYDTGPVRTVHPNGTITIKHDVYYYSPIRYLDTRRGQQHTDPAPIPEQLAAELPPELLQRLKQIMKAKVPPRRIYPGSSPQPTSLPNPERSSERQQQIWGLALTTPAAPLQTFDHRQTLAYRPQSQSTGSSAQGYTEGPQPPSSRSNSQGTSMNGAAFSQRNPVPVILPSNSPPGPPAEYRETYRTNNLPTSPKRVDFDEVIAMDSEAEDDYVEPRDYPNYPSVPSYEHRKETSTPEPYHVKSQLPPATLKPIVHPPAGYPYSYDDADRILNNGRGTHHPLQRTSSTHLSAHHSAQSGQLQLYI</sequence>
<reference evidence="2 3" key="2">
    <citation type="submission" date="2018-11" db="EMBL/GenBank/DDBJ databases">
        <authorList>
            <consortium name="Pathogen Informatics"/>
        </authorList>
    </citation>
    <scope>NUCLEOTIDE SEQUENCE [LARGE SCALE GENOMIC DNA]</scope>
</reference>
<feature type="compositionally biased region" description="Polar residues" evidence="1">
    <location>
        <begin position="176"/>
        <end position="195"/>
    </location>
</feature>
<dbReference type="STRING" id="27835.A0A0N4YKZ8"/>
<dbReference type="AlphaFoldDB" id="A0A0N4YKZ8"/>
<reference evidence="4" key="1">
    <citation type="submission" date="2017-02" db="UniProtKB">
        <authorList>
            <consortium name="WormBaseParasite"/>
        </authorList>
    </citation>
    <scope>IDENTIFICATION</scope>
</reference>
<proteinExistence type="predicted"/>
<feature type="region of interest" description="Disordered" evidence="1">
    <location>
        <begin position="244"/>
        <end position="272"/>
    </location>
</feature>
<dbReference type="Proteomes" id="UP000271162">
    <property type="component" value="Unassembled WGS sequence"/>
</dbReference>
<dbReference type="WBParaSite" id="NBR_0001774801-mRNA-1">
    <property type="protein sequence ID" value="NBR_0001774801-mRNA-1"/>
    <property type="gene ID" value="NBR_0001774801"/>
</dbReference>
<feature type="compositionally biased region" description="Low complexity" evidence="1">
    <location>
        <begin position="317"/>
        <end position="330"/>
    </location>
</feature>
<evidence type="ECO:0000256" key="1">
    <source>
        <dbReference type="SAM" id="MobiDB-lite"/>
    </source>
</evidence>
<gene>
    <name evidence="2" type="ORF">NBR_LOCUS17749</name>
</gene>
<feature type="compositionally biased region" description="Polar residues" evidence="1">
    <location>
        <begin position="156"/>
        <end position="167"/>
    </location>
</feature>
<name>A0A0N4YKZ8_NIPBR</name>
<evidence type="ECO:0000313" key="2">
    <source>
        <dbReference type="EMBL" id="VDL81434.1"/>
    </source>
</evidence>
<protein>
    <submittedName>
        <fullName evidence="4">Thioredoxin family protein</fullName>
    </submittedName>
</protein>